<dbReference type="Gene3D" id="3.40.50.720">
    <property type="entry name" value="NAD(P)-binding Rossmann-like Domain"/>
    <property type="match status" value="1"/>
</dbReference>
<evidence type="ECO:0000313" key="2">
    <source>
        <dbReference type="Proteomes" id="UP000275368"/>
    </source>
</evidence>
<dbReference type="RefSeq" id="WP_125664730.1">
    <property type="nucleotide sequence ID" value="NZ_AP019308.1"/>
</dbReference>
<gene>
    <name evidence="1" type="ORF">Back11_58330</name>
</gene>
<dbReference type="SUPFAM" id="SSF51735">
    <property type="entry name" value="NAD(P)-binding Rossmann-fold domains"/>
    <property type="match status" value="1"/>
</dbReference>
<dbReference type="InterPro" id="IPR036291">
    <property type="entry name" value="NAD(P)-bd_dom_sf"/>
</dbReference>
<dbReference type="Proteomes" id="UP000275368">
    <property type="component" value="Chromosome"/>
</dbReference>
<protein>
    <submittedName>
        <fullName evidence="1">Uncharacterized protein</fullName>
    </submittedName>
</protein>
<dbReference type="EMBL" id="AP019308">
    <property type="protein sequence ID" value="BBH24488.1"/>
    <property type="molecule type" value="Genomic_DNA"/>
</dbReference>
<sequence length="65" mass="7090">MVLTSCRDVTTGNANPHPEIDPEEALPHVRVYATGRSDYLNQINNVLVYLGVFCSSMPSSLVLSP</sequence>
<proteinExistence type="predicted"/>
<reference evidence="1 2" key="1">
    <citation type="submission" date="2018-11" db="EMBL/GenBank/DDBJ databases">
        <title>Complete genome sequence of Paenibacillus baekrokdamisoli strain KCTC 33723.</title>
        <authorList>
            <person name="Kang S.W."/>
            <person name="Lee K.C."/>
            <person name="Kim K.K."/>
            <person name="Kim J.S."/>
            <person name="Kim D.S."/>
            <person name="Ko S.H."/>
            <person name="Yang S.H."/>
            <person name="Lee J.S."/>
        </authorList>
    </citation>
    <scope>NUCLEOTIDE SEQUENCE [LARGE SCALE GENOMIC DNA]</scope>
    <source>
        <strain evidence="1 2">KCTC 33723</strain>
    </source>
</reference>
<dbReference type="AlphaFoldDB" id="A0A3G9JK45"/>
<name>A0A3G9JK45_9BACL</name>
<keyword evidence="2" id="KW-1185">Reference proteome</keyword>
<dbReference type="KEGG" id="pbk:Back11_58330"/>
<accession>A0A3G9JK45</accession>
<evidence type="ECO:0000313" key="1">
    <source>
        <dbReference type="EMBL" id="BBH24488.1"/>
    </source>
</evidence>
<organism evidence="1 2">
    <name type="scientific">Paenibacillus baekrokdamisoli</name>
    <dbReference type="NCBI Taxonomy" id="1712516"/>
    <lineage>
        <taxon>Bacteria</taxon>
        <taxon>Bacillati</taxon>
        <taxon>Bacillota</taxon>
        <taxon>Bacilli</taxon>
        <taxon>Bacillales</taxon>
        <taxon>Paenibacillaceae</taxon>
        <taxon>Paenibacillus</taxon>
    </lineage>
</organism>